<proteinExistence type="predicted"/>
<dbReference type="AlphaFoldDB" id="A0A1Y1LXJ4"/>
<evidence type="ECO:0000313" key="1">
    <source>
        <dbReference type="EMBL" id="JAV77030.1"/>
    </source>
</evidence>
<accession>A0A1Y1LXJ4</accession>
<dbReference type="EMBL" id="GEZM01046654">
    <property type="protein sequence ID" value="JAV77030.1"/>
    <property type="molecule type" value="Transcribed_RNA"/>
</dbReference>
<organism evidence="1">
    <name type="scientific">Photinus pyralis</name>
    <name type="common">Common eastern firefly</name>
    <name type="synonym">Lampyris pyralis</name>
    <dbReference type="NCBI Taxonomy" id="7054"/>
    <lineage>
        <taxon>Eukaryota</taxon>
        <taxon>Metazoa</taxon>
        <taxon>Ecdysozoa</taxon>
        <taxon>Arthropoda</taxon>
        <taxon>Hexapoda</taxon>
        <taxon>Insecta</taxon>
        <taxon>Pterygota</taxon>
        <taxon>Neoptera</taxon>
        <taxon>Endopterygota</taxon>
        <taxon>Coleoptera</taxon>
        <taxon>Polyphaga</taxon>
        <taxon>Elateriformia</taxon>
        <taxon>Elateroidea</taxon>
        <taxon>Lampyridae</taxon>
        <taxon>Lampyrinae</taxon>
        <taxon>Photinus</taxon>
    </lineage>
</organism>
<sequence length="139" mass="15374">MWAVTLATSSFLLRNFANGHAPQKERKTQIGTSKTRAMKIDLHAGRAIPSKLPRLTLVTPANRLFQMPHSCPTNVNVVASSAETGTMTRPQRIVLKTLHAVAYVVPKPVMLAINQRYKAFRTADSMKVGTPRRPRNLSA</sequence>
<reference evidence="1" key="1">
    <citation type="journal article" date="2016" name="Sci. Rep.">
        <title>Molecular characterization of firefly nuptial gifts: a multi-omics approach sheds light on postcopulatory sexual selection.</title>
        <authorList>
            <person name="Al-Wathiqui N."/>
            <person name="Fallon T.R."/>
            <person name="South A."/>
            <person name="Weng J.K."/>
            <person name="Lewis S.M."/>
        </authorList>
    </citation>
    <scope>NUCLEOTIDE SEQUENCE</scope>
</reference>
<protein>
    <submittedName>
        <fullName evidence="1">Uncharacterized protein</fullName>
    </submittedName>
</protein>
<name>A0A1Y1LXJ4_PHOPY</name>